<sequence length="855" mass="96342">MLAALVTPTAGRWCAERYQTLREQGASKAGAATLTLLWLLAWTLFPLERHGWQWILSHAKGLYPQVAKPRAGDPLRILLQSLWLIVRRPEPIPLRWPASWQRAWQRGTQGLSTLLLRQEEKGLASALATPREARWKSVLLCVVAGSLSLLCITQPFTLQAQLVFVIMLVVMAFILRAVPGRYPMLMMMVLSLTVSCRYIWWRYTSTLDWFDPVSLTCGLLLLFAETYAWVVLLLGYWQTAWPLNRPPAPLPADPAEWPTVDLMIPTYNEDLAIVKGTVYAAMGLDWPKDKLTIWLLDDGGRESFREFAEGVGIRYVARETHEHAKAGNINNALKQASGELVAIFDCDHLPTRSFLQMTVGWFFRDPKLGVVQTPHHFFSADPFEHNLQRFRKMPNEGALFYGLVQDGNDMWDASFFCGSCAVIKRSALDEIGGIAVETVTEDAHTSLRLHRLGYTSAYIRIPLAAGLATESLSAHIGQRIRWARGMVQILRLDNPLFGKGLNFGQRLCYFNAMLHFLSGIPRIIFLTAPLAFLILHAYIIYAPAAAIALYMLPHIFHSALTNSRLQGKVRHSFWGEVYETVLAWYIARPTTVALFAPHKGKFNVTAKGGMTEEVYLDLSVSRPYLVLILLSLCGLGFGVWRILTGPADEILTLILSMIWTLYNLTILGGALAVAFESRQVRSNPRVEMVMQAAIKLANGHLYPCTVRDYSNGGVGVLLESPLPLVGKERVWLLLRSGQREQEFAAKVQRVFGRKLGLELEPMAQQQSIDFIQCTFARADTWSLWQQRLGKDRPLHSLLDITLLGWGAYWRLARSSPLEPICILLEKLARWLLSFVPRRVSPDFRSQAPTPQTVEG</sequence>
<comment type="subcellular location">
    <subcellularLocation>
        <location evidence="1">Cell inner membrane</location>
        <topology evidence="1">Multi-pass membrane protein</topology>
    </subcellularLocation>
</comment>
<dbReference type="PANTHER" id="PTHR43867:SF2">
    <property type="entry name" value="CELLULOSE SYNTHASE CATALYTIC SUBUNIT A [UDP-FORMING]"/>
    <property type="match status" value="1"/>
</dbReference>
<evidence type="ECO:0000256" key="10">
    <source>
        <dbReference type="ARBA" id="ARBA00022679"/>
    </source>
</evidence>
<dbReference type="InterPro" id="IPR001173">
    <property type="entry name" value="Glyco_trans_2-like"/>
</dbReference>
<keyword evidence="10 16" id="KW-0808">Transferase</keyword>
<evidence type="ECO:0000256" key="13">
    <source>
        <dbReference type="ARBA" id="ARBA00022989"/>
    </source>
</evidence>
<dbReference type="UniPathway" id="UPA00694"/>
<feature type="transmembrane region" description="Helical" evidence="16">
    <location>
        <begin position="162"/>
        <end position="178"/>
    </location>
</feature>
<evidence type="ECO:0000256" key="3">
    <source>
        <dbReference type="ARBA" id="ARBA00006739"/>
    </source>
</evidence>
<dbReference type="InterPro" id="IPR050321">
    <property type="entry name" value="Glycosyltr_2/OpgH_subfam"/>
</dbReference>
<evidence type="ECO:0000256" key="8">
    <source>
        <dbReference type="ARBA" id="ARBA00022636"/>
    </source>
</evidence>
<keyword evidence="7 16" id="KW-0997">Cell inner membrane</keyword>
<keyword evidence="13 16" id="KW-1133">Transmembrane helix</keyword>
<dbReference type="GO" id="GO:0005886">
    <property type="term" value="C:plasma membrane"/>
    <property type="evidence" value="ECO:0007669"/>
    <property type="project" value="UniProtKB-SubCell"/>
</dbReference>
<feature type="transmembrane region" description="Helical" evidence="16">
    <location>
        <begin position="624"/>
        <end position="644"/>
    </location>
</feature>
<dbReference type="PRINTS" id="PR01439">
    <property type="entry name" value="CELLSNTHASEA"/>
</dbReference>
<dbReference type="RefSeq" id="WP_100859392.1">
    <property type="nucleotide sequence ID" value="NZ_PGCP01000010.1"/>
</dbReference>
<comment type="catalytic activity">
    <reaction evidence="15 16">
        <text>[(1-&gt;4)-beta-D-glucosyl](n) + UDP-alpha-D-glucose = [(1-&gt;4)-beta-D-glucosyl](n+1) + UDP + H(+)</text>
        <dbReference type="Rhea" id="RHEA:19929"/>
        <dbReference type="Rhea" id="RHEA-COMP:10033"/>
        <dbReference type="Rhea" id="RHEA-COMP:10034"/>
        <dbReference type="ChEBI" id="CHEBI:15378"/>
        <dbReference type="ChEBI" id="CHEBI:18246"/>
        <dbReference type="ChEBI" id="CHEBI:58223"/>
        <dbReference type="ChEBI" id="CHEBI:58885"/>
        <dbReference type="EC" id="2.4.1.12"/>
    </reaction>
</comment>
<feature type="transmembrane region" description="Helical" evidence="16">
    <location>
        <begin position="507"/>
        <end position="524"/>
    </location>
</feature>
<dbReference type="OrthoDB" id="9806824at2"/>
<keyword evidence="8 16" id="KW-0973">c-di-GMP</keyword>
<dbReference type="Pfam" id="PF00535">
    <property type="entry name" value="Glycos_transf_2"/>
    <property type="match status" value="1"/>
</dbReference>
<evidence type="ECO:0000256" key="7">
    <source>
        <dbReference type="ARBA" id="ARBA00022519"/>
    </source>
</evidence>
<feature type="domain" description="Glycosyltransferase 2-like" evidence="17">
    <location>
        <begin position="263"/>
        <end position="432"/>
    </location>
</feature>
<evidence type="ECO:0000256" key="9">
    <source>
        <dbReference type="ARBA" id="ARBA00022676"/>
    </source>
</evidence>
<dbReference type="Gene3D" id="2.40.10.220">
    <property type="entry name" value="predicted glycosyltransferase like domains"/>
    <property type="match status" value="1"/>
</dbReference>
<evidence type="ECO:0000256" key="6">
    <source>
        <dbReference type="ARBA" id="ARBA00022475"/>
    </source>
</evidence>
<keyword evidence="14 16" id="KW-0472">Membrane</keyword>
<name>A0A2M8HBB5_9GAMM</name>
<dbReference type="CDD" id="cd06421">
    <property type="entry name" value="CESA_CelA_like"/>
    <property type="match status" value="1"/>
</dbReference>
<comment type="pathway">
    <text evidence="2 16">Glycan metabolism; bacterial cellulose biosynthesis.</text>
</comment>
<comment type="function">
    <text evidence="16">Catalytic subunit of cellulose synthase. It polymerizes uridine 5'-diphosphate glucose to cellulose.</text>
</comment>
<dbReference type="InterPro" id="IPR003919">
    <property type="entry name" value="Cell_synth_A"/>
</dbReference>
<dbReference type="Proteomes" id="UP000232060">
    <property type="component" value="Unassembled WGS sequence"/>
</dbReference>
<dbReference type="Pfam" id="PF07238">
    <property type="entry name" value="PilZ"/>
    <property type="match status" value="1"/>
</dbReference>
<evidence type="ECO:0000256" key="4">
    <source>
        <dbReference type="ARBA" id="ARBA00012539"/>
    </source>
</evidence>
<keyword evidence="11 16" id="KW-0812">Transmembrane</keyword>
<dbReference type="EC" id="2.4.1.12" evidence="4 16"/>
<feature type="transmembrane region" description="Helical" evidence="16">
    <location>
        <begin position="650"/>
        <end position="675"/>
    </location>
</feature>
<feature type="transmembrane region" description="Helical" evidence="16">
    <location>
        <begin position="530"/>
        <end position="552"/>
    </location>
</feature>
<dbReference type="AlphaFoldDB" id="A0A2M8HBB5"/>
<keyword evidence="20" id="KW-1185">Reference proteome</keyword>
<dbReference type="EMBL" id="PGCP01000010">
    <property type="protein sequence ID" value="PJC93839.1"/>
    <property type="molecule type" value="Genomic_DNA"/>
</dbReference>
<dbReference type="Gene3D" id="3.90.550.10">
    <property type="entry name" value="Spore Coat Polysaccharide Biosynthesis Protein SpsA, Chain A"/>
    <property type="match status" value="1"/>
</dbReference>
<keyword evidence="12 16" id="KW-0135">Cellulose biosynthesis</keyword>
<dbReference type="InterPro" id="IPR009875">
    <property type="entry name" value="PilZ_domain"/>
</dbReference>
<dbReference type="GO" id="GO:0030244">
    <property type="term" value="P:cellulose biosynthetic process"/>
    <property type="evidence" value="ECO:0007669"/>
    <property type="project" value="UniProtKB-KW"/>
</dbReference>
<feature type="transmembrane region" description="Helical" evidence="16">
    <location>
        <begin position="185"/>
        <end position="201"/>
    </location>
</feature>
<evidence type="ECO:0000313" key="20">
    <source>
        <dbReference type="Proteomes" id="UP000232060"/>
    </source>
</evidence>
<evidence type="ECO:0000256" key="12">
    <source>
        <dbReference type="ARBA" id="ARBA00022916"/>
    </source>
</evidence>
<evidence type="ECO:0000256" key="2">
    <source>
        <dbReference type="ARBA" id="ARBA00005186"/>
    </source>
</evidence>
<dbReference type="PANTHER" id="PTHR43867">
    <property type="entry name" value="CELLULOSE SYNTHASE CATALYTIC SUBUNIT A [UDP-FORMING]"/>
    <property type="match status" value="1"/>
</dbReference>
<feature type="transmembrane region" description="Helical" evidence="16">
    <location>
        <begin position="213"/>
        <end position="237"/>
    </location>
</feature>
<dbReference type="NCBIfam" id="NF008558">
    <property type="entry name" value="PRK11498.1"/>
    <property type="match status" value="1"/>
</dbReference>
<dbReference type="GO" id="GO:0006011">
    <property type="term" value="P:UDP-alpha-D-glucose metabolic process"/>
    <property type="evidence" value="ECO:0007669"/>
    <property type="project" value="InterPro"/>
</dbReference>
<comment type="cofactor">
    <cofactor evidence="16">
        <name>Mg(2+)</name>
        <dbReference type="ChEBI" id="CHEBI:18420"/>
    </cofactor>
</comment>
<evidence type="ECO:0000259" key="17">
    <source>
        <dbReference type="Pfam" id="PF00535"/>
    </source>
</evidence>
<feature type="domain" description="PilZ" evidence="18">
    <location>
        <begin position="679"/>
        <end position="775"/>
    </location>
</feature>
<dbReference type="SUPFAM" id="SSF141371">
    <property type="entry name" value="PilZ domain-like"/>
    <property type="match status" value="1"/>
</dbReference>
<comment type="similarity">
    <text evidence="3">Belongs to the glycosyltransferase 2 family.</text>
</comment>
<keyword evidence="9 16" id="KW-0328">Glycosyltransferase</keyword>
<organism evidence="19 20">
    <name type="scientific">Aeromonas lusitana</name>
    <dbReference type="NCBI Taxonomy" id="931529"/>
    <lineage>
        <taxon>Bacteria</taxon>
        <taxon>Pseudomonadati</taxon>
        <taxon>Pseudomonadota</taxon>
        <taxon>Gammaproteobacteria</taxon>
        <taxon>Aeromonadales</taxon>
        <taxon>Aeromonadaceae</taxon>
        <taxon>Aeromonas</taxon>
    </lineage>
</organism>
<evidence type="ECO:0000313" key="19">
    <source>
        <dbReference type="EMBL" id="PJC93839.1"/>
    </source>
</evidence>
<dbReference type="SUPFAM" id="SSF53448">
    <property type="entry name" value="Nucleotide-diphospho-sugar transferases"/>
    <property type="match status" value="1"/>
</dbReference>
<evidence type="ECO:0000256" key="1">
    <source>
        <dbReference type="ARBA" id="ARBA00004429"/>
    </source>
</evidence>
<evidence type="ECO:0000256" key="5">
    <source>
        <dbReference type="ARBA" id="ARBA00018714"/>
    </source>
</evidence>
<evidence type="ECO:0000256" key="16">
    <source>
        <dbReference type="RuleBase" id="RU365020"/>
    </source>
</evidence>
<evidence type="ECO:0000256" key="11">
    <source>
        <dbReference type="ARBA" id="ARBA00022692"/>
    </source>
</evidence>
<keyword evidence="6 16" id="KW-1003">Cell membrane</keyword>
<dbReference type="GO" id="GO:0035438">
    <property type="term" value="F:cyclic-di-GMP binding"/>
    <property type="evidence" value="ECO:0007669"/>
    <property type="project" value="InterPro"/>
</dbReference>
<gene>
    <name evidence="19" type="primary">bcsA</name>
    <name evidence="19" type="ORF">CUC44_07760</name>
</gene>
<protein>
    <recommendedName>
        <fullName evidence="5 16">Cellulose synthase catalytic subunit [UDP-forming]</fullName>
        <ecNumber evidence="4 16">2.4.1.12</ecNumber>
    </recommendedName>
</protein>
<evidence type="ECO:0000259" key="18">
    <source>
        <dbReference type="Pfam" id="PF07238"/>
    </source>
</evidence>
<accession>A0A2M8HBB5</accession>
<dbReference type="FunFam" id="3.90.550.10:FF:000061">
    <property type="entry name" value="Cellulose synthase catalytic subunit [UDP-forming]"/>
    <property type="match status" value="1"/>
</dbReference>
<evidence type="ECO:0000256" key="14">
    <source>
        <dbReference type="ARBA" id="ARBA00023136"/>
    </source>
</evidence>
<dbReference type="InterPro" id="IPR029044">
    <property type="entry name" value="Nucleotide-diphossugar_trans"/>
</dbReference>
<dbReference type="GO" id="GO:0016760">
    <property type="term" value="F:cellulose synthase (UDP-forming) activity"/>
    <property type="evidence" value="ECO:0007669"/>
    <property type="project" value="UniProtKB-EC"/>
</dbReference>
<reference evidence="19 20" key="1">
    <citation type="submission" date="2017-11" db="EMBL/GenBank/DDBJ databases">
        <title>Draft genome sequence of environmental isolate Aeromonas lusitania sp. nov. MDC 2473.</title>
        <authorList>
            <person name="Colston S.M."/>
            <person name="Navarro A."/>
            <person name="Martinez-Murcia A.J."/>
            <person name="Graf J."/>
        </authorList>
    </citation>
    <scope>NUCLEOTIDE SEQUENCE [LARGE SCALE GENOMIC DNA]</scope>
    <source>
        <strain evidence="19 20">MDC 2473</strain>
    </source>
</reference>
<dbReference type="NCBIfam" id="TIGR03030">
    <property type="entry name" value="CelA"/>
    <property type="match status" value="1"/>
</dbReference>
<proteinExistence type="inferred from homology"/>
<evidence type="ECO:0000256" key="15">
    <source>
        <dbReference type="ARBA" id="ARBA00048682"/>
    </source>
</evidence>
<comment type="caution">
    <text evidence="19">The sequence shown here is derived from an EMBL/GenBank/DDBJ whole genome shotgun (WGS) entry which is preliminary data.</text>
</comment>